<evidence type="ECO:0000256" key="1">
    <source>
        <dbReference type="SAM" id="MobiDB-lite"/>
    </source>
</evidence>
<dbReference type="RefSeq" id="WP_096441958.1">
    <property type="nucleotide sequence ID" value="NZ_JAKEUG010000002.1"/>
</dbReference>
<dbReference type="EMBL" id="NWTN01000003">
    <property type="protein sequence ID" value="PRQ68175.1"/>
    <property type="molecule type" value="Genomic_DNA"/>
</dbReference>
<name>A0ABX5DFE1_9VIBR</name>
<evidence type="ECO:0000313" key="2">
    <source>
        <dbReference type="EMBL" id="PRQ68175.1"/>
    </source>
</evidence>
<reference evidence="2 3" key="1">
    <citation type="submission" date="2018-03" db="EMBL/GenBank/DDBJ databases">
        <title>Genetic Diversity and Phenotypic Plasticity of AHL Mediated Quorum Sensing in Environmental Strains of Vibrio mediterranei.</title>
        <authorList>
            <person name="Lantoine F."/>
            <person name="Vouve F."/>
        </authorList>
    </citation>
    <scope>NUCLEOTIDE SEQUENCE [LARGE SCALE GENOMIC DNA]</scope>
    <source>
        <strain evidence="2 3">17LN0615E</strain>
    </source>
</reference>
<keyword evidence="3" id="KW-1185">Reference proteome</keyword>
<feature type="compositionally biased region" description="Polar residues" evidence="1">
    <location>
        <begin position="20"/>
        <end position="30"/>
    </location>
</feature>
<dbReference type="Proteomes" id="UP000238163">
    <property type="component" value="Unassembled WGS sequence"/>
</dbReference>
<evidence type="ECO:0000313" key="3">
    <source>
        <dbReference type="Proteomes" id="UP000238163"/>
    </source>
</evidence>
<sequence length="85" mass="7834">MYNLSADEISMVDGGGDGNSSGYPASPGSNPKMSVGKGAATYGIAFGAALTGLACATSPTNPASFVGCIGGLGGIAAGAAGAGSM</sequence>
<organism evidence="2 3">
    <name type="scientific">Vibrio mediterranei</name>
    <dbReference type="NCBI Taxonomy" id="689"/>
    <lineage>
        <taxon>Bacteria</taxon>
        <taxon>Pseudomonadati</taxon>
        <taxon>Pseudomonadota</taxon>
        <taxon>Gammaproteobacteria</taxon>
        <taxon>Vibrionales</taxon>
        <taxon>Vibrionaceae</taxon>
        <taxon>Vibrio</taxon>
    </lineage>
</organism>
<comment type="caution">
    <text evidence="2">The sequence shown here is derived from an EMBL/GenBank/DDBJ whole genome shotgun (WGS) entry which is preliminary data.</text>
</comment>
<accession>A0ABX5DFE1</accession>
<evidence type="ECO:0008006" key="4">
    <source>
        <dbReference type="Google" id="ProtNLM"/>
    </source>
</evidence>
<gene>
    <name evidence="2" type="ORF">COR51_06865</name>
</gene>
<proteinExistence type="predicted"/>
<protein>
    <recommendedName>
        <fullName evidence="4">Bacteriocin</fullName>
    </recommendedName>
</protein>
<feature type="region of interest" description="Disordered" evidence="1">
    <location>
        <begin position="1"/>
        <end position="30"/>
    </location>
</feature>